<sequence length="195" mass="20854">MGELILIRHGQTEWSLSGQHAGRTDVPLTGAGEASAKALAPRLARRPLAGVFSSPLSRAMRTAELAGLAGVRPDPDLAEWDYGGYEGLTAAQIRKGRPGWDLWRDGVIPGDADHPGERLEQVVARTDAVLDRIRPLLNDGDVAVVAHGHLARVLTVRWLGLHASAGRLLGHPHPGTLSFLATEDGQPFISAWNVP</sequence>
<evidence type="ECO:0000313" key="3">
    <source>
        <dbReference type="EMBL" id="AOR36690.1"/>
    </source>
</evidence>
<dbReference type="AlphaFoldDB" id="A0A1D7YMB0"/>
<dbReference type="EMBL" id="CP017248">
    <property type="protein sequence ID" value="AOR36690.1"/>
    <property type="molecule type" value="Genomic_DNA"/>
</dbReference>
<dbReference type="Pfam" id="PF00300">
    <property type="entry name" value="His_Phos_1"/>
    <property type="match status" value="1"/>
</dbReference>
<dbReference type="InterPro" id="IPR013078">
    <property type="entry name" value="His_Pase_superF_clade-1"/>
</dbReference>
<feature type="active site" description="Proton donor/acceptor" evidence="1">
    <location>
        <position position="79"/>
    </location>
</feature>
<feature type="binding site" evidence="2">
    <location>
        <position position="58"/>
    </location>
    <ligand>
        <name>substrate</name>
    </ligand>
</feature>
<gene>
    <name evidence="3" type="ORF">BFF78_41615</name>
</gene>
<evidence type="ECO:0000256" key="2">
    <source>
        <dbReference type="PIRSR" id="PIRSR613078-2"/>
    </source>
</evidence>
<dbReference type="InterPro" id="IPR050275">
    <property type="entry name" value="PGM_Phosphatase"/>
</dbReference>
<dbReference type="InterPro" id="IPR029033">
    <property type="entry name" value="His_PPase_superfam"/>
</dbReference>
<organism evidence="3 4">
    <name type="scientific">Streptomyces fodineus</name>
    <dbReference type="NCBI Taxonomy" id="1904616"/>
    <lineage>
        <taxon>Bacteria</taxon>
        <taxon>Bacillati</taxon>
        <taxon>Actinomycetota</taxon>
        <taxon>Actinomycetes</taxon>
        <taxon>Kitasatosporales</taxon>
        <taxon>Streptomycetaceae</taxon>
        <taxon>Streptomyces</taxon>
    </lineage>
</organism>
<feature type="active site" description="Tele-phosphohistidine intermediate" evidence="1">
    <location>
        <position position="9"/>
    </location>
</feature>
<dbReference type="KEGG" id="spun:BFF78_41615"/>
<accession>A0A1D7YMB0</accession>
<dbReference type="SMART" id="SM00855">
    <property type="entry name" value="PGAM"/>
    <property type="match status" value="1"/>
</dbReference>
<feature type="binding site" evidence="2">
    <location>
        <begin position="79"/>
        <end position="82"/>
    </location>
    <ligand>
        <name>substrate</name>
    </ligand>
</feature>
<dbReference type="PANTHER" id="PTHR48100">
    <property type="entry name" value="BROAD-SPECIFICITY PHOSPHATASE YOR283W-RELATED"/>
    <property type="match status" value="1"/>
</dbReference>
<dbReference type="RefSeq" id="WP_069783200.1">
    <property type="nucleotide sequence ID" value="NZ_CP017248.1"/>
</dbReference>
<dbReference type="GO" id="GO:0101006">
    <property type="term" value="F:protein histidine phosphatase activity"/>
    <property type="evidence" value="ECO:0007669"/>
    <property type="project" value="TreeGrafter"/>
</dbReference>
<proteinExistence type="predicted"/>
<dbReference type="Gene3D" id="3.40.50.1240">
    <property type="entry name" value="Phosphoglycerate mutase-like"/>
    <property type="match status" value="1"/>
</dbReference>
<dbReference type="GO" id="GO:0070297">
    <property type="term" value="P:regulation of phosphorelay signal transduction system"/>
    <property type="evidence" value="ECO:0007669"/>
    <property type="project" value="TreeGrafter"/>
</dbReference>
<dbReference type="Proteomes" id="UP000094960">
    <property type="component" value="Chromosome"/>
</dbReference>
<reference evidence="4" key="1">
    <citation type="submission" date="2016-09" db="EMBL/GenBank/DDBJ databases">
        <title>Streptomyces puniciscabiei strain:TW1S1 Genome sequencing and assembly.</title>
        <authorList>
            <person name="Kim M.-K."/>
            <person name="Kim S.B."/>
        </authorList>
    </citation>
    <scope>NUCLEOTIDE SEQUENCE [LARGE SCALE GENOMIC DNA]</scope>
    <source>
        <strain evidence="4">TW1S1</strain>
    </source>
</reference>
<dbReference type="CDD" id="cd07067">
    <property type="entry name" value="HP_PGM_like"/>
    <property type="match status" value="1"/>
</dbReference>
<dbReference type="PANTHER" id="PTHR48100:SF15">
    <property type="entry name" value="SEDOHEPTULOSE 1,7-BISPHOSPHATASE"/>
    <property type="match status" value="1"/>
</dbReference>
<name>A0A1D7YMB0_9ACTN</name>
<protein>
    <submittedName>
        <fullName evidence="3">Phosphoglycerate mutase</fullName>
    </submittedName>
</protein>
<evidence type="ECO:0000313" key="4">
    <source>
        <dbReference type="Proteomes" id="UP000094960"/>
    </source>
</evidence>
<evidence type="ECO:0000256" key="1">
    <source>
        <dbReference type="PIRSR" id="PIRSR613078-1"/>
    </source>
</evidence>
<dbReference type="SUPFAM" id="SSF53254">
    <property type="entry name" value="Phosphoglycerate mutase-like"/>
    <property type="match status" value="1"/>
</dbReference>
<keyword evidence="4" id="KW-1185">Reference proteome</keyword>